<evidence type="ECO:0000256" key="6">
    <source>
        <dbReference type="ARBA" id="ARBA00023136"/>
    </source>
</evidence>
<evidence type="ECO:0000256" key="1">
    <source>
        <dbReference type="ARBA" id="ARBA00004167"/>
    </source>
</evidence>
<evidence type="ECO:0000313" key="7">
    <source>
        <dbReference type="EMBL" id="QHT20240.1"/>
    </source>
</evidence>
<comment type="subcellular location">
    <subcellularLocation>
        <location evidence="1">Membrane</location>
        <topology evidence="1">Single-pass membrane protein</topology>
    </subcellularLocation>
</comment>
<reference evidence="7" key="1">
    <citation type="journal article" date="2020" name="Nature">
        <title>Giant virus diversity and host interactions through global metagenomics.</title>
        <authorList>
            <person name="Schulz F."/>
            <person name="Roux S."/>
            <person name="Paez-Espino D."/>
            <person name="Jungbluth S."/>
            <person name="Walsh D.A."/>
            <person name="Denef V.J."/>
            <person name="McMahon K.D."/>
            <person name="Konstantinidis K.T."/>
            <person name="Eloe-Fadrosh E.A."/>
            <person name="Kyrpides N.C."/>
            <person name="Woyke T."/>
        </authorList>
    </citation>
    <scope>NUCLEOTIDE SEQUENCE</scope>
    <source>
        <strain evidence="7">GVMAG-M-3300023174-60</strain>
    </source>
</reference>
<evidence type="ECO:0000256" key="3">
    <source>
        <dbReference type="ARBA" id="ARBA00022679"/>
    </source>
</evidence>
<keyword evidence="6" id="KW-0472">Membrane</keyword>
<name>A0A6C0DV42_9ZZZZ</name>
<dbReference type="SUPFAM" id="SSF53448">
    <property type="entry name" value="Nucleotide-diphospho-sugar transferases"/>
    <property type="match status" value="1"/>
</dbReference>
<keyword evidence="5" id="KW-1133">Transmembrane helix</keyword>
<dbReference type="InterPro" id="IPR029044">
    <property type="entry name" value="Nucleotide-diphossugar_trans"/>
</dbReference>
<organism evidence="7">
    <name type="scientific">viral metagenome</name>
    <dbReference type="NCBI Taxonomy" id="1070528"/>
    <lineage>
        <taxon>unclassified sequences</taxon>
        <taxon>metagenomes</taxon>
        <taxon>organismal metagenomes</taxon>
    </lineage>
</organism>
<dbReference type="AlphaFoldDB" id="A0A6C0DV42"/>
<dbReference type="PANTHER" id="PTHR21461">
    <property type="entry name" value="GLYCOSYLTRANSFERASE FAMILY 92 PROTEIN"/>
    <property type="match status" value="1"/>
</dbReference>
<sequence>MSSWGGGRVHFREKKIPNKTIVPEISQPVQESPQIVPETNEPLSKYVLPKTTVSNVVICCIALNEEPYIDEWIKYHLALGFNHIYIYDNSNNYILKDKQTDKVTVIHFPGITKQIEAYNLCIAQYKNKHKWCAFIDCDEFIVLKKHSNINEFLKDYNSHDSIGLNWKMFGTSNEKIYRDEPVTSRFKYCNKNIDIHIKSISKLSSINIYVSPHYPVLLKGNNYDTHSNIITGPFNDKGSDEIACIHHYYTKSEEEFLKKINRGRADITEKKSVEELTEIHFKNNDVYNSDAWDFYSKHL</sequence>
<evidence type="ECO:0008006" key="8">
    <source>
        <dbReference type="Google" id="ProtNLM"/>
    </source>
</evidence>
<proteinExistence type="predicted"/>
<dbReference type="EMBL" id="MN739677">
    <property type="protein sequence ID" value="QHT20240.1"/>
    <property type="molecule type" value="Genomic_DNA"/>
</dbReference>
<protein>
    <recommendedName>
        <fullName evidence="8">Glycosyltransferase family 92 protein</fullName>
    </recommendedName>
</protein>
<dbReference type="GO" id="GO:0016020">
    <property type="term" value="C:membrane"/>
    <property type="evidence" value="ECO:0007669"/>
    <property type="project" value="UniProtKB-SubCell"/>
</dbReference>
<dbReference type="Pfam" id="PF01697">
    <property type="entry name" value="Glyco_transf_92"/>
    <property type="match status" value="1"/>
</dbReference>
<evidence type="ECO:0000256" key="4">
    <source>
        <dbReference type="ARBA" id="ARBA00022692"/>
    </source>
</evidence>
<keyword evidence="2" id="KW-0328">Glycosyltransferase</keyword>
<dbReference type="InterPro" id="IPR008166">
    <property type="entry name" value="Glyco_transf_92"/>
</dbReference>
<evidence type="ECO:0000256" key="2">
    <source>
        <dbReference type="ARBA" id="ARBA00022676"/>
    </source>
</evidence>
<keyword evidence="3" id="KW-0808">Transferase</keyword>
<accession>A0A6C0DV42</accession>
<dbReference type="GO" id="GO:0016757">
    <property type="term" value="F:glycosyltransferase activity"/>
    <property type="evidence" value="ECO:0007669"/>
    <property type="project" value="UniProtKB-KW"/>
</dbReference>
<dbReference type="PANTHER" id="PTHR21461:SF69">
    <property type="entry name" value="GLYCOSYLTRANSFERASE FAMILY 92 PROTEIN"/>
    <property type="match status" value="1"/>
</dbReference>
<dbReference type="GO" id="GO:0005737">
    <property type="term" value="C:cytoplasm"/>
    <property type="evidence" value="ECO:0007669"/>
    <property type="project" value="TreeGrafter"/>
</dbReference>
<evidence type="ECO:0000256" key="5">
    <source>
        <dbReference type="ARBA" id="ARBA00022989"/>
    </source>
</evidence>
<keyword evidence="4" id="KW-0812">Transmembrane</keyword>